<dbReference type="OrthoDB" id="5795596at2759"/>
<comment type="caution">
    <text evidence="5">The sequence shown here is derived from an EMBL/GenBank/DDBJ whole genome shotgun (WGS) entry which is preliminary data.</text>
</comment>
<dbReference type="InterPro" id="IPR001079">
    <property type="entry name" value="Galectin_CRD"/>
</dbReference>
<evidence type="ECO:0000256" key="2">
    <source>
        <dbReference type="RuleBase" id="RU102079"/>
    </source>
</evidence>
<evidence type="ECO:0000313" key="5">
    <source>
        <dbReference type="EMBL" id="KAF3845313.1"/>
    </source>
</evidence>
<dbReference type="Proteomes" id="UP000518266">
    <property type="component" value="Unassembled WGS sequence"/>
</dbReference>
<feature type="non-terminal residue" evidence="5">
    <location>
        <position position="382"/>
    </location>
</feature>
<dbReference type="SMART" id="SM00908">
    <property type="entry name" value="Gal-bind_lectin"/>
    <property type="match status" value="1"/>
</dbReference>
<feature type="region of interest" description="Disordered" evidence="3">
    <location>
        <begin position="271"/>
        <end position="291"/>
    </location>
</feature>
<organism evidence="5 6">
    <name type="scientific">Dissostichus mawsoni</name>
    <name type="common">Antarctic cod</name>
    <dbReference type="NCBI Taxonomy" id="36200"/>
    <lineage>
        <taxon>Eukaryota</taxon>
        <taxon>Metazoa</taxon>
        <taxon>Chordata</taxon>
        <taxon>Craniata</taxon>
        <taxon>Vertebrata</taxon>
        <taxon>Euteleostomi</taxon>
        <taxon>Actinopterygii</taxon>
        <taxon>Neopterygii</taxon>
        <taxon>Teleostei</taxon>
        <taxon>Neoteleostei</taxon>
        <taxon>Acanthomorphata</taxon>
        <taxon>Eupercaria</taxon>
        <taxon>Perciformes</taxon>
        <taxon>Notothenioidei</taxon>
        <taxon>Nototheniidae</taxon>
        <taxon>Dissostichus</taxon>
    </lineage>
</organism>
<protein>
    <recommendedName>
        <fullName evidence="2">Galectin</fullName>
    </recommendedName>
</protein>
<accession>A0A7J5Y877</accession>
<sequence length="382" mass="41452">STEPRRCVWITSADEPQKSPPLWSIRDPPWPPSPPAAPPHSCPPTLPSAASKSPSWPSLRVFVDVWGEVGGGEEEKREDVLQELQAEDGGNGLQVELTFRQESSDLLSVQDAEQRLGGAQAATLRPSQEQQQARQRLKLQLNLRGAPQQVVPLEPQGDGAVHGDEVVPLRAEQRAQDPLLLQGPVSGPPQGLAQGLQLTPARPPGAPRHHGQHGVHFLHKLLHLLRPRLRFPQLLQQVLDEGTVGNTAIQTGGRKTNRLASRLQTTTLHHALSGMEEQDKKENGEYSGEIKGGMRPSMKLVVMGIINRKPKSMEVVLSCAPQEEDEEADVGLQLKVSFTEKAVQRNARVAGNLCVVSPTVPLPLASLTALHVSGDLQLTKVA</sequence>
<dbReference type="AlphaFoldDB" id="A0A7J5Y877"/>
<feature type="compositionally biased region" description="Pro residues" evidence="3">
    <location>
        <begin position="28"/>
        <end position="46"/>
    </location>
</feature>
<dbReference type="EMBL" id="JAAKFY010000015">
    <property type="protein sequence ID" value="KAF3845313.1"/>
    <property type="molecule type" value="Genomic_DNA"/>
</dbReference>
<name>A0A7J5Y877_DISMA</name>
<dbReference type="Gene3D" id="2.60.120.200">
    <property type="match status" value="1"/>
</dbReference>
<dbReference type="SUPFAM" id="SSF49899">
    <property type="entry name" value="Concanavalin A-like lectins/glucanases"/>
    <property type="match status" value="1"/>
</dbReference>
<evidence type="ECO:0000256" key="1">
    <source>
        <dbReference type="ARBA" id="ARBA00022734"/>
    </source>
</evidence>
<dbReference type="Pfam" id="PF00337">
    <property type="entry name" value="Gal-bind_lectin"/>
    <property type="match status" value="1"/>
</dbReference>
<keyword evidence="6" id="KW-1185">Reference proteome</keyword>
<evidence type="ECO:0000313" key="6">
    <source>
        <dbReference type="Proteomes" id="UP000518266"/>
    </source>
</evidence>
<gene>
    <name evidence="5" type="ORF">F7725_008476</name>
</gene>
<dbReference type="InterPro" id="IPR013320">
    <property type="entry name" value="ConA-like_dom_sf"/>
</dbReference>
<dbReference type="GO" id="GO:0030246">
    <property type="term" value="F:carbohydrate binding"/>
    <property type="evidence" value="ECO:0007669"/>
    <property type="project" value="UniProtKB-UniRule"/>
</dbReference>
<keyword evidence="1 2" id="KW-0430">Lectin</keyword>
<feature type="region of interest" description="Disordered" evidence="3">
    <location>
        <begin position="1"/>
        <end position="55"/>
    </location>
</feature>
<reference evidence="5 6" key="1">
    <citation type="submission" date="2020-03" db="EMBL/GenBank/DDBJ databases">
        <title>Dissostichus mawsoni Genome sequencing and assembly.</title>
        <authorList>
            <person name="Park H."/>
        </authorList>
    </citation>
    <scope>NUCLEOTIDE SEQUENCE [LARGE SCALE GENOMIC DNA]</scope>
    <source>
        <strain evidence="5">DM0001</strain>
        <tissue evidence="5">Muscle</tissue>
    </source>
</reference>
<evidence type="ECO:0000259" key="4">
    <source>
        <dbReference type="PROSITE" id="PS51304"/>
    </source>
</evidence>
<evidence type="ECO:0000256" key="3">
    <source>
        <dbReference type="SAM" id="MobiDB-lite"/>
    </source>
</evidence>
<proteinExistence type="predicted"/>
<feature type="domain" description="Galectin" evidence="4">
    <location>
        <begin position="286"/>
        <end position="382"/>
    </location>
</feature>
<dbReference type="PROSITE" id="PS51304">
    <property type="entry name" value="GALECTIN"/>
    <property type="match status" value="1"/>
</dbReference>